<dbReference type="PROSITE" id="PS51375">
    <property type="entry name" value="PPR"/>
    <property type="match status" value="2"/>
</dbReference>
<evidence type="ECO:0000256" key="1">
    <source>
        <dbReference type="ARBA" id="ARBA00007626"/>
    </source>
</evidence>
<evidence type="ECO:0000256" key="2">
    <source>
        <dbReference type="ARBA" id="ARBA00022737"/>
    </source>
</evidence>
<dbReference type="PANTHER" id="PTHR45717">
    <property type="entry name" value="OS12G0527900 PROTEIN"/>
    <property type="match status" value="1"/>
</dbReference>
<reference evidence="4" key="1">
    <citation type="submission" date="2020-06" db="EMBL/GenBank/DDBJ databases">
        <authorList>
            <person name="Li T."/>
            <person name="Hu X."/>
            <person name="Zhang T."/>
            <person name="Song X."/>
            <person name="Zhang H."/>
            <person name="Dai N."/>
            <person name="Sheng W."/>
            <person name="Hou X."/>
            <person name="Wei L."/>
        </authorList>
    </citation>
    <scope>NUCLEOTIDE SEQUENCE</scope>
    <source>
        <strain evidence="4">G02</strain>
        <tissue evidence="4">Leaf</tissue>
    </source>
</reference>
<dbReference type="Gene3D" id="1.25.40.10">
    <property type="entry name" value="Tetratricopeptide repeat domain"/>
    <property type="match status" value="3"/>
</dbReference>
<keyword evidence="2" id="KW-0677">Repeat</keyword>
<proteinExistence type="inferred from homology"/>
<dbReference type="Pfam" id="PF01535">
    <property type="entry name" value="PPR"/>
    <property type="match status" value="1"/>
</dbReference>
<dbReference type="SUPFAM" id="SSF48452">
    <property type="entry name" value="TPR-like"/>
    <property type="match status" value="2"/>
</dbReference>
<gene>
    <name evidence="4" type="ORF">Sradi_2616000</name>
</gene>
<reference evidence="4" key="2">
    <citation type="journal article" date="2024" name="Plant">
        <title>Genomic evolution and insights into agronomic trait innovations of Sesamum species.</title>
        <authorList>
            <person name="Miao H."/>
            <person name="Wang L."/>
            <person name="Qu L."/>
            <person name="Liu H."/>
            <person name="Sun Y."/>
            <person name="Le M."/>
            <person name="Wang Q."/>
            <person name="Wei S."/>
            <person name="Zheng Y."/>
            <person name="Lin W."/>
            <person name="Duan Y."/>
            <person name="Cao H."/>
            <person name="Xiong S."/>
            <person name="Wang X."/>
            <person name="Wei L."/>
            <person name="Li C."/>
            <person name="Ma Q."/>
            <person name="Ju M."/>
            <person name="Zhao R."/>
            <person name="Li G."/>
            <person name="Mu C."/>
            <person name="Tian Q."/>
            <person name="Mei H."/>
            <person name="Zhang T."/>
            <person name="Gao T."/>
            <person name="Zhang H."/>
        </authorList>
    </citation>
    <scope>NUCLEOTIDE SEQUENCE</scope>
    <source>
        <strain evidence="4">G02</strain>
    </source>
</reference>
<dbReference type="EMBL" id="JACGWJ010000011">
    <property type="protein sequence ID" value="KAL0387342.1"/>
    <property type="molecule type" value="Genomic_DNA"/>
</dbReference>
<dbReference type="GO" id="GO:0003729">
    <property type="term" value="F:mRNA binding"/>
    <property type="evidence" value="ECO:0007669"/>
    <property type="project" value="UniProtKB-ARBA"/>
</dbReference>
<accession>A0AAW2S4M4</accession>
<evidence type="ECO:0000256" key="3">
    <source>
        <dbReference type="PROSITE-ProRule" id="PRU00708"/>
    </source>
</evidence>
<dbReference type="AlphaFoldDB" id="A0AAW2S4M4"/>
<comment type="caution">
    <text evidence="4">The sequence shown here is derived from an EMBL/GenBank/DDBJ whole genome shotgun (WGS) entry which is preliminary data.</text>
</comment>
<name>A0AAW2S4M4_SESRA</name>
<organism evidence="4">
    <name type="scientific">Sesamum radiatum</name>
    <name type="common">Black benniseed</name>
    <dbReference type="NCBI Taxonomy" id="300843"/>
    <lineage>
        <taxon>Eukaryota</taxon>
        <taxon>Viridiplantae</taxon>
        <taxon>Streptophyta</taxon>
        <taxon>Embryophyta</taxon>
        <taxon>Tracheophyta</taxon>
        <taxon>Spermatophyta</taxon>
        <taxon>Magnoliopsida</taxon>
        <taxon>eudicotyledons</taxon>
        <taxon>Gunneridae</taxon>
        <taxon>Pentapetalae</taxon>
        <taxon>asterids</taxon>
        <taxon>lamiids</taxon>
        <taxon>Lamiales</taxon>
        <taxon>Pedaliaceae</taxon>
        <taxon>Sesamum</taxon>
    </lineage>
</organism>
<feature type="repeat" description="PPR" evidence="3">
    <location>
        <begin position="208"/>
        <end position="242"/>
    </location>
</feature>
<dbReference type="InterPro" id="IPR011990">
    <property type="entry name" value="TPR-like_helical_dom_sf"/>
</dbReference>
<dbReference type="Pfam" id="PF13812">
    <property type="entry name" value="PPR_3"/>
    <property type="match status" value="1"/>
</dbReference>
<sequence>MAIMRTIGRLLLQKSSASSPPRWLCTATEKAAPRPQPRGKTLFFHKVAKANSQSSIPEILDKWVEEGNEVRRFDIANLSNYFRKRKNFQAALQLCDWMESSKLEVTNADHAIRIDLLWKTGGLASAEKYFNSLQASDKTSKTYGALLGCYCKERVFDKALEIFEEMKVSNYMSTLNYNSLASLYYSMEQPAKVVSLVQEMEENNIAPNIYTYNMLINSYAAMKNLDAIDGVLEKMKSNNVECNLFTYGNVATIYFNSGLHEKGNAFLGMMENVKMQPDDDVLEACRTRIKFCSEMNNGSGVNRAWEALKSAFPTPNNSGYLSMLLALSKLGDQENLEKLFKEWEEGCSSYDYRLPNVLLEYYLNRNMIEEASSLYNSVVNKGNEPNLKTLNSFAALCVKTSQIDLALKYLETGLSKAKPGNGKWFPTDETIKLFLSYFQENDDADRAEKFIQIMKKTNRVKTNSLLSNIKH</sequence>
<dbReference type="PANTHER" id="PTHR45717:SF5">
    <property type="entry name" value="PENTACOTRIPEPTIDE-REPEAT REGION OF PRORP DOMAIN-CONTAINING PROTEIN"/>
    <property type="match status" value="1"/>
</dbReference>
<dbReference type="InterPro" id="IPR002885">
    <property type="entry name" value="PPR_rpt"/>
</dbReference>
<comment type="similarity">
    <text evidence="1">Belongs to the PPR family. P subfamily.</text>
</comment>
<evidence type="ECO:0000313" key="4">
    <source>
        <dbReference type="EMBL" id="KAL0387342.1"/>
    </source>
</evidence>
<feature type="repeat" description="PPR" evidence="3">
    <location>
        <begin position="139"/>
        <end position="173"/>
    </location>
</feature>
<protein>
    <submittedName>
        <fullName evidence="4">Pentatricopeptide repeat-containing protein, mitochondrial</fullName>
    </submittedName>
</protein>
<dbReference type="GO" id="GO:0005739">
    <property type="term" value="C:mitochondrion"/>
    <property type="evidence" value="ECO:0007669"/>
    <property type="project" value="TreeGrafter"/>
</dbReference>
<dbReference type="NCBIfam" id="TIGR00756">
    <property type="entry name" value="PPR"/>
    <property type="match status" value="2"/>
</dbReference>